<evidence type="ECO:0000313" key="1">
    <source>
        <dbReference type="EMBL" id="GAB0173148.1"/>
    </source>
</evidence>
<keyword evidence="4" id="KW-1185">Reference proteome</keyword>
<name>A0A4U8TGW8_9HELI</name>
<accession>A0A4U8TGW8</accession>
<evidence type="ECO:0008006" key="5">
    <source>
        <dbReference type="Google" id="ProtNLM"/>
    </source>
</evidence>
<dbReference type="Proteomes" id="UP000029861">
    <property type="component" value="Unassembled WGS sequence"/>
</dbReference>
<dbReference type="EMBL" id="BAAFHN010000024">
    <property type="protein sequence ID" value="GAB0173148.1"/>
    <property type="molecule type" value="Genomic_DNA"/>
</dbReference>
<reference evidence="2 3" key="1">
    <citation type="journal article" date="2014" name="Genome Announc.">
        <title>Draft genome sequences of eight enterohepatic helicobacter species isolated from both laboratory and wild rodents.</title>
        <authorList>
            <person name="Sheh A."/>
            <person name="Shen Z."/>
            <person name="Fox J.G."/>
        </authorList>
    </citation>
    <scope>NUCLEOTIDE SEQUENCE [LARGE SCALE GENOMIC DNA]</scope>
    <source>
        <strain evidence="2 3">ATCC 49310</strain>
    </source>
</reference>
<gene>
    <name evidence="2" type="ORF">LS80_000775</name>
    <name evidence="1" type="ORF">NHP164001_11640</name>
</gene>
<reference evidence="1 4" key="3">
    <citation type="submission" date="2024-06" db="EMBL/GenBank/DDBJ databases">
        <title>Draft genome sequence of Helicobacter trogontum NHP16-4001.</title>
        <authorList>
            <person name="Rimbara E."/>
            <person name="Suzuki M."/>
        </authorList>
    </citation>
    <scope>NUCLEOTIDE SEQUENCE [LARGE SCALE GENOMIC DNA]</scope>
    <source>
        <strain evidence="1 4">NHP16-4001</strain>
    </source>
</reference>
<evidence type="ECO:0000313" key="4">
    <source>
        <dbReference type="Proteomes" id="UP001562457"/>
    </source>
</evidence>
<dbReference type="RefSeq" id="WP_034319223.1">
    <property type="nucleotide sequence ID" value="NZ_BAAFHN010000024.1"/>
</dbReference>
<dbReference type="AlphaFoldDB" id="A0A4U8TGW8"/>
<proteinExistence type="predicted"/>
<comment type="caution">
    <text evidence="2">The sequence shown here is derived from an EMBL/GenBank/DDBJ whole genome shotgun (WGS) entry which is preliminary data.</text>
</comment>
<evidence type="ECO:0000313" key="2">
    <source>
        <dbReference type="EMBL" id="TLD99451.1"/>
    </source>
</evidence>
<sequence length="219" mass="25322">MLKTPLVVMPQFLMQYTHMPYHTYGGNITHYDIESIQHAIELYHTKDVLIFIGGFCDTYYKVVWRAFYESLISQKRQYINDTKHFSMLYMSFNCYAFLLDFIPNLNKAGYCVSVIAHSWGAKNIVRCCLDSDAVHLENLITLDCVGHFKITHRPQYIKSWENIYIANHFEHYNRANLAAIIGGAQRKIEYADINTGIAPPAHHASVSTMLHNAKLIKLQ</sequence>
<organism evidence="2 3">
    <name type="scientific">Helicobacter trogontum</name>
    <dbReference type="NCBI Taxonomy" id="50960"/>
    <lineage>
        <taxon>Bacteria</taxon>
        <taxon>Pseudomonadati</taxon>
        <taxon>Campylobacterota</taxon>
        <taxon>Epsilonproteobacteria</taxon>
        <taxon>Campylobacterales</taxon>
        <taxon>Helicobacteraceae</taxon>
        <taxon>Helicobacter</taxon>
    </lineage>
</organism>
<reference evidence="2" key="2">
    <citation type="submission" date="2018-04" db="EMBL/GenBank/DDBJ databases">
        <authorList>
            <person name="Sheh A."/>
            <person name="Shen Z."/>
            <person name="Mannion A.J."/>
            <person name="Fox J.G."/>
        </authorList>
    </citation>
    <scope>NUCLEOTIDE SEQUENCE</scope>
    <source>
        <strain evidence="2">ATCC 49310</strain>
    </source>
</reference>
<protein>
    <recommendedName>
        <fullName evidence="5">Alpha/beta hydrolase</fullName>
    </recommendedName>
</protein>
<dbReference type="EMBL" id="JRPK02000002">
    <property type="protein sequence ID" value="TLD99451.1"/>
    <property type="molecule type" value="Genomic_DNA"/>
</dbReference>
<dbReference type="Proteomes" id="UP001562457">
    <property type="component" value="Unassembled WGS sequence"/>
</dbReference>
<dbReference type="STRING" id="50960.LS81_06815"/>
<evidence type="ECO:0000313" key="3">
    <source>
        <dbReference type="Proteomes" id="UP000029861"/>
    </source>
</evidence>